<dbReference type="AlphaFoldDB" id="A0A3M8TQM0"/>
<evidence type="ECO:0000313" key="3">
    <source>
        <dbReference type="Proteomes" id="UP000275401"/>
    </source>
</evidence>
<gene>
    <name evidence="2" type="ORF">EEJ42_37705</name>
</gene>
<keyword evidence="1" id="KW-1133">Transmembrane helix</keyword>
<keyword evidence="3" id="KW-1185">Reference proteome</keyword>
<reference evidence="2 3" key="1">
    <citation type="submission" date="2018-11" db="EMBL/GenBank/DDBJ databases">
        <title>The Potential of Streptomyces as Biocontrol Agents against the Tomato grey mould, Botrytis cinerea (Gray mold) Frontiers in Microbiology.</title>
        <authorList>
            <person name="Li D."/>
        </authorList>
    </citation>
    <scope>NUCLEOTIDE SEQUENCE [LARGE SCALE GENOMIC DNA]</scope>
    <source>
        <strain evidence="2 3">NEAU-LD23</strain>
    </source>
</reference>
<evidence type="ECO:0000256" key="1">
    <source>
        <dbReference type="SAM" id="Phobius"/>
    </source>
</evidence>
<organism evidence="2 3">
    <name type="scientific">Streptomyces botrytidirepellens</name>
    <dbReference type="NCBI Taxonomy" id="2486417"/>
    <lineage>
        <taxon>Bacteria</taxon>
        <taxon>Bacillati</taxon>
        <taxon>Actinomycetota</taxon>
        <taxon>Actinomycetes</taxon>
        <taxon>Kitasatosporales</taxon>
        <taxon>Streptomycetaceae</taxon>
        <taxon>Streptomyces</taxon>
    </lineage>
</organism>
<keyword evidence="1" id="KW-0812">Transmembrane</keyword>
<dbReference type="Proteomes" id="UP000275401">
    <property type="component" value="Unassembled WGS sequence"/>
</dbReference>
<name>A0A3M8TQM0_9ACTN</name>
<sequence>MACATWPRLGTVTVNWWSPFWGVGFAAFAAFAVFDLWVLFAAFVFPACADLDAAAVFDGVRLFDVAWLRVDLPAPRADDRADAEVLRLRELVGVVTDLTSTLD</sequence>
<comment type="caution">
    <text evidence="2">The sequence shown here is derived from an EMBL/GenBank/DDBJ whole genome shotgun (WGS) entry which is preliminary data.</text>
</comment>
<protein>
    <submittedName>
        <fullName evidence="2">Uncharacterized protein</fullName>
    </submittedName>
</protein>
<keyword evidence="1" id="KW-0472">Membrane</keyword>
<dbReference type="EMBL" id="RIBZ01000740">
    <property type="protein sequence ID" value="RNF95413.1"/>
    <property type="molecule type" value="Genomic_DNA"/>
</dbReference>
<accession>A0A3M8TQM0</accession>
<proteinExistence type="predicted"/>
<feature type="transmembrane region" description="Helical" evidence="1">
    <location>
        <begin position="20"/>
        <end position="45"/>
    </location>
</feature>
<evidence type="ECO:0000313" key="2">
    <source>
        <dbReference type="EMBL" id="RNF95413.1"/>
    </source>
</evidence>